<dbReference type="FunFam" id="3.40.50.1820:FF:000072">
    <property type="entry name" value="Serine carboxypeptidase-like 19"/>
    <property type="match status" value="1"/>
</dbReference>
<evidence type="ECO:0000256" key="5">
    <source>
        <dbReference type="ARBA" id="ARBA00022801"/>
    </source>
</evidence>
<dbReference type="SUPFAM" id="SSF53474">
    <property type="entry name" value="alpha/beta-Hydrolases"/>
    <property type="match status" value="1"/>
</dbReference>
<evidence type="ECO:0008006" key="10">
    <source>
        <dbReference type="Google" id="ProtNLM"/>
    </source>
</evidence>
<dbReference type="PROSITE" id="PS00560">
    <property type="entry name" value="CARBOXYPEPT_SER_HIS"/>
    <property type="match status" value="1"/>
</dbReference>
<dbReference type="InterPro" id="IPR029058">
    <property type="entry name" value="AB_hydrolase_fold"/>
</dbReference>
<dbReference type="GO" id="GO:0016747">
    <property type="term" value="F:acyltransferase activity, transferring groups other than amino-acyl groups"/>
    <property type="evidence" value="ECO:0007669"/>
    <property type="project" value="TreeGrafter"/>
</dbReference>
<dbReference type="AlphaFoldDB" id="A0AA38ZHZ6"/>
<dbReference type="GO" id="GO:0004185">
    <property type="term" value="F:serine-type carboxypeptidase activity"/>
    <property type="evidence" value="ECO:0007669"/>
    <property type="project" value="InterPro"/>
</dbReference>
<dbReference type="GO" id="GO:0006508">
    <property type="term" value="P:proteolysis"/>
    <property type="evidence" value="ECO:0007669"/>
    <property type="project" value="UniProtKB-KW"/>
</dbReference>
<dbReference type="FunFam" id="3.40.50.12670:FF:000001">
    <property type="entry name" value="Carboxypeptidase"/>
    <property type="match status" value="1"/>
</dbReference>
<keyword evidence="2" id="KW-0121">Carboxypeptidase</keyword>
<dbReference type="InterPro" id="IPR033124">
    <property type="entry name" value="Ser_caboxypep_his_AS"/>
</dbReference>
<comment type="similarity">
    <text evidence="1">Belongs to the peptidase S10 family.</text>
</comment>
<keyword evidence="3" id="KW-0645">Protease</keyword>
<evidence type="ECO:0000256" key="2">
    <source>
        <dbReference type="ARBA" id="ARBA00022645"/>
    </source>
</evidence>
<keyword evidence="9" id="KW-1185">Reference proteome</keyword>
<sequence length="485" mass="54728">MLTGKMAEAAAAQHQLLLACTGLLLLLLISSSSVATARSIIKTLPGFPGELPFYLETGYVGVGENESVQLFYYFVKSQRTPVLDPLVLWLTGGPGCSTLSAFFYESGPVSFNFTYNGGLPTLELNEYTWTETLNIIYLDAPVGTGFSYSTTQEGYIMDDYKSAAQTYEFLKKWLIQHPEFLKNNLYVGGDSYSGIPVPMIVQDLYYDSERGGSPRLNLNLQGYVLGNPVTDAYIDKNSRVPFAHRLTLISDRLYESAKANCHGDYVNANTSSEQCESDVQEIEELLRDINIQQILDPDCTFSSPKPNEEKSNLQRSLAENPDDFLSQLGEETLYYCHEYRYTLSEIWANNRDVREALHVREGTKGHWKRCNISGLAYTEDVTSSVAYHRNLSKTGLRALIYSGDHDMSVPHIGTQQWINSLNMTVADTWRAWYTEGQIAGYTKRYTNDDFALTYATVKGAGHVAPEYKPQQCYAMLKRWFAYYQL</sequence>
<keyword evidence="5" id="KW-0378">Hydrolase</keyword>
<name>A0AA38ZHZ6_VITRO</name>
<dbReference type="GO" id="GO:0019748">
    <property type="term" value="P:secondary metabolic process"/>
    <property type="evidence" value="ECO:0007669"/>
    <property type="project" value="TreeGrafter"/>
</dbReference>
<dbReference type="PRINTS" id="PR00724">
    <property type="entry name" value="CRBOXYPTASEC"/>
</dbReference>
<proteinExistence type="inferred from homology"/>
<evidence type="ECO:0000256" key="7">
    <source>
        <dbReference type="SAM" id="SignalP"/>
    </source>
</evidence>
<protein>
    <recommendedName>
        <fullName evidence="10">Serine carboxypeptidase-like 18</fullName>
    </recommendedName>
</protein>
<evidence type="ECO:0000256" key="3">
    <source>
        <dbReference type="ARBA" id="ARBA00022670"/>
    </source>
</evidence>
<evidence type="ECO:0000256" key="1">
    <source>
        <dbReference type="ARBA" id="ARBA00009431"/>
    </source>
</evidence>
<dbReference type="PROSITE" id="PS51257">
    <property type="entry name" value="PROKAR_LIPOPROTEIN"/>
    <property type="match status" value="1"/>
</dbReference>
<dbReference type="PANTHER" id="PTHR11802">
    <property type="entry name" value="SERINE PROTEASE FAMILY S10 SERINE CARBOXYPEPTIDASE"/>
    <property type="match status" value="1"/>
</dbReference>
<feature type="chain" id="PRO_5041267173" description="Serine carboxypeptidase-like 18" evidence="7">
    <location>
        <begin position="38"/>
        <end position="485"/>
    </location>
</feature>
<organism evidence="8 9">
    <name type="scientific">Vitis rotundifolia</name>
    <name type="common">Muscadine grape</name>
    <dbReference type="NCBI Taxonomy" id="103349"/>
    <lineage>
        <taxon>Eukaryota</taxon>
        <taxon>Viridiplantae</taxon>
        <taxon>Streptophyta</taxon>
        <taxon>Embryophyta</taxon>
        <taxon>Tracheophyta</taxon>
        <taxon>Spermatophyta</taxon>
        <taxon>Magnoliopsida</taxon>
        <taxon>eudicotyledons</taxon>
        <taxon>Gunneridae</taxon>
        <taxon>Pentapetalae</taxon>
        <taxon>rosids</taxon>
        <taxon>Vitales</taxon>
        <taxon>Vitaceae</taxon>
        <taxon>Viteae</taxon>
        <taxon>Vitis</taxon>
    </lineage>
</organism>
<dbReference type="InterPro" id="IPR001563">
    <property type="entry name" value="Peptidase_S10"/>
</dbReference>
<evidence type="ECO:0000256" key="4">
    <source>
        <dbReference type="ARBA" id="ARBA00022729"/>
    </source>
</evidence>
<dbReference type="Gene3D" id="3.40.50.12670">
    <property type="match status" value="1"/>
</dbReference>
<feature type="signal peptide" evidence="7">
    <location>
        <begin position="1"/>
        <end position="37"/>
    </location>
</feature>
<dbReference type="Proteomes" id="UP001168098">
    <property type="component" value="Unassembled WGS sequence"/>
</dbReference>
<evidence type="ECO:0000313" key="8">
    <source>
        <dbReference type="EMBL" id="KAJ9689430.1"/>
    </source>
</evidence>
<gene>
    <name evidence="8" type="ORF">PVL29_014894</name>
</gene>
<dbReference type="Pfam" id="PF00450">
    <property type="entry name" value="Peptidase_S10"/>
    <property type="match status" value="1"/>
</dbReference>
<accession>A0AA38ZHZ6</accession>
<evidence type="ECO:0000313" key="9">
    <source>
        <dbReference type="Proteomes" id="UP001168098"/>
    </source>
</evidence>
<reference evidence="8 9" key="1">
    <citation type="journal article" date="2023" name="BMC Biotechnol.">
        <title>Vitis rotundifolia cv Carlos genome sequencing.</title>
        <authorList>
            <person name="Huff M."/>
            <person name="Hulse-Kemp A."/>
            <person name="Scheffler B."/>
            <person name="Youngblood R."/>
            <person name="Simpson S."/>
            <person name="Babiker E."/>
            <person name="Staton M."/>
        </authorList>
    </citation>
    <scope>NUCLEOTIDE SEQUENCE [LARGE SCALE GENOMIC DNA]</scope>
    <source>
        <tissue evidence="8">Leaf</tissue>
    </source>
</reference>
<dbReference type="EMBL" id="JARBHA010000011">
    <property type="protein sequence ID" value="KAJ9689430.1"/>
    <property type="molecule type" value="Genomic_DNA"/>
</dbReference>
<dbReference type="Gene3D" id="3.40.50.1820">
    <property type="entry name" value="alpha/beta hydrolase"/>
    <property type="match status" value="1"/>
</dbReference>
<keyword evidence="6" id="KW-0325">Glycoprotein</keyword>
<dbReference type="PANTHER" id="PTHR11802:SF487">
    <property type="entry name" value="SERINE CARBOXYPEPTIDASE-LIKE 13"/>
    <property type="match status" value="1"/>
</dbReference>
<evidence type="ECO:0000256" key="6">
    <source>
        <dbReference type="ARBA" id="ARBA00023180"/>
    </source>
</evidence>
<keyword evidence="4 7" id="KW-0732">Signal</keyword>
<comment type="caution">
    <text evidence="8">The sequence shown here is derived from an EMBL/GenBank/DDBJ whole genome shotgun (WGS) entry which is preliminary data.</text>
</comment>